<dbReference type="Ensembl" id="ENSLACT00000009434.1">
    <property type="protein sequence ID" value="ENSLACP00000009363.1"/>
    <property type="gene ID" value="ENSLACG00000008259.1"/>
</dbReference>
<keyword evidence="4" id="KW-0963">Cytoplasm</keyword>
<comment type="catalytic activity">
    <reaction evidence="8">
        <text>O-phospho-L-threonyl-[protein] + H2O = L-threonyl-[protein] + phosphate</text>
        <dbReference type="Rhea" id="RHEA:47004"/>
        <dbReference type="Rhea" id="RHEA-COMP:11060"/>
        <dbReference type="Rhea" id="RHEA-COMP:11605"/>
        <dbReference type="ChEBI" id="CHEBI:15377"/>
        <dbReference type="ChEBI" id="CHEBI:30013"/>
        <dbReference type="ChEBI" id="CHEBI:43474"/>
        <dbReference type="ChEBI" id="CHEBI:61977"/>
        <dbReference type="EC" id="3.1.3.16"/>
    </reaction>
</comment>
<dbReference type="EMBL" id="AFYH01100411">
    <property type="status" value="NOT_ANNOTATED_CDS"/>
    <property type="molecule type" value="Genomic_DNA"/>
</dbReference>
<feature type="compositionally biased region" description="Low complexity" evidence="9">
    <location>
        <begin position="428"/>
        <end position="437"/>
    </location>
</feature>
<dbReference type="EMBL" id="AFYH01100410">
    <property type="status" value="NOT_ANNOTATED_CDS"/>
    <property type="molecule type" value="Genomic_DNA"/>
</dbReference>
<dbReference type="GO" id="GO:0005856">
    <property type="term" value="C:cytoskeleton"/>
    <property type="evidence" value="ECO:0007669"/>
    <property type="project" value="UniProtKB-SubCell"/>
</dbReference>
<dbReference type="HOGENOM" id="CLU_006650_3_0_1"/>
<evidence type="ECO:0000256" key="5">
    <source>
        <dbReference type="ARBA" id="ARBA00022801"/>
    </source>
</evidence>
<dbReference type="PROSITE" id="PS51998">
    <property type="entry name" value="DEK_C"/>
    <property type="match status" value="1"/>
</dbReference>
<dbReference type="Pfam" id="PF08766">
    <property type="entry name" value="DEK_C"/>
    <property type="match status" value="1"/>
</dbReference>
<organism evidence="13 14">
    <name type="scientific">Latimeria chalumnae</name>
    <name type="common">Coelacanth</name>
    <dbReference type="NCBI Taxonomy" id="7897"/>
    <lineage>
        <taxon>Eukaryota</taxon>
        <taxon>Metazoa</taxon>
        <taxon>Chordata</taxon>
        <taxon>Craniata</taxon>
        <taxon>Vertebrata</taxon>
        <taxon>Euteleostomi</taxon>
        <taxon>Coelacanthiformes</taxon>
        <taxon>Coelacanthidae</taxon>
        <taxon>Latimeria</taxon>
    </lineage>
</organism>
<dbReference type="InParanoid" id="H3AI92"/>
<proteinExistence type="inferred from homology"/>
<evidence type="ECO:0000256" key="4">
    <source>
        <dbReference type="ARBA" id="ARBA00022490"/>
    </source>
</evidence>
<comment type="subcellular location">
    <subcellularLocation>
        <location evidence="1">Cytoplasm</location>
        <location evidence="1">Cytoskeleton</location>
    </subcellularLocation>
</comment>
<evidence type="ECO:0000256" key="8">
    <source>
        <dbReference type="ARBA" id="ARBA00048336"/>
    </source>
</evidence>
<evidence type="ECO:0000259" key="10">
    <source>
        <dbReference type="PROSITE" id="PS50054"/>
    </source>
</evidence>
<dbReference type="InterPro" id="IPR020422">
    <property type="entry name" value="TYR_PHOSPHATASE_DUAL_dom"/>
</dbReference>
<evidence type="ECO:0000256" key="2">
    <source>
        <dbReference type="ARBA" id="ARBA00009580"/>
    </source>
</evidence>
<accession>H3AI92</accession>
<reference evidence="13" key="3">
    <citation type="submission" date="2025-09" db="UniProtKB">
        <authorList>
            <consortium name="Ensembl"/>
        </authorList>
    </citation>
    <scope>IDENTIFICATION</scope>
</reference>
<keyword evidence="6" id="KW-0904">Protein phosphatase</keyword>
<dbReference type="InterPro" id="IPR000387">
    <property type="entry name" value="Tyr_Pase_dom"/>
</dbReference>
<dbReference type="SMART" id="SM00195">
    <property type="entry name" value="DSPc"/>
    <property type="match status" value="1"/>
</dbReference>
<evidence type="ECO:0000259" key="12">
    <source>
        <dbReference type="PROSITE" id="PS51998"/>
    </source>
</evidence>
<feature type="compositionally biased region" description="Acidic residues" evidence="9">
    <location>
        <begin position="456"/>
        <end position="473"/>
    </location>
</feature>
<dbReference type="Pfam" id="PF00782">
    <property type="entry name" value="DSPc"/>
    <property type="match status" value="1"/>
</dbReference>
<keyword evidence="7" id="KW-0206">Cytoskeleton</keyword>
<reference evidence="13" key="2">
    <citation type="submission" date="2025-08" db="UniProtKB">
        <authorList>
            <consortium name="Ensembl"/>
        </authorList>
    </citation>
    <scope>IDENTIFICATION</scope>
</reference>
<dbReference type="GO" id="GO:0030837">
    <property type="term" value="P:negative regulation of actin filament polymerization"/>
    <property type="evidence" value="ECO:0007669"/>
    <property type="project" value="InterPro"/>
</dbReference>
<evidence type="ECO:0000256" key="1">
    <source>
        <dbReference type="ARBA" id="ARBA00004245"/>
    </source>
</evidence>
<evidence type="ECO:0000313" key="14">
    <source>
        <dbReference type="Proteomes" id="UP000008672"/>
    </source>
</evidence>
<dbReference type="InterPro" id="IPR029021">
    <property type="entry name" value="Prot-tyrosine_phosphatase-like"/>
</dbReference>
<dbReference type="PROSITE" id="PS50056">
    <property type="entry name" value="TYR_PHOSPHATASE_2"/>
    <property type="match status" value="1"/>
</dbReference>
<evidence type="ECO:0000256" key="6">
    <source>
        <dbReference type="ARBA" id="ARBA00022912"/>
    </source>
</evidence>
<dbReference type="PANTHER" id="PTHR45864">
    <property type="entry name" value="SLINGSHOT PROTEIN PHOSPHATASE HOMOLOG"/>
    <property type="match status" value="1"/>
</dbReference>
<dbReference type="EC" id="3.1.3.16" evidence="3"/>
<evidence type="ECO:0000256" key="3">
    <source>
        <dbReference type="ARBA" id="ARBA00013081"/>
    </source>
</evidence>
<dbReference type="FunFam" id="3.90.190.10:FF:000004">
    <property type="entry name" value="Protein phosphatase Slingshot homolog 2"/>
    <property type="match status" value="1"/>
</dbReference>
<comment type="similarity">
    <text evidence="2">Belongs to the protein-tyrosine phosphatase family.</text>
</comment>
<keyword evidence="5" id="KW-0378">Hydrolase</keyword>
<evidence type="ECO:0000256" key="7">
    <source>
        <dbReference type="ARBA" id="ARBA00023212"/>
    </source>
</evidence>
<dbReference type="InterPro" id="IPR043587">
    <property type="entry name" value="Phosphatase_SSH-like"/>
</dbReference>
<evidence type="ECO:0000259" key="11">
    <source>
        <dbReference type="PROSITE" id="PS50056"/>
    </source>
</evidence>
<dbReference type="GeneTree" id="ENSGT00940000160322"/>
<evidence type="ECO:0000313" key="13">
    <source>
        <dbReference type="Ensembl" id="ENSLACP00000009363.1"/>
    </source>
</evidence>
<dbReference type="GO" id="GO:0003779">
    <property type="term" value="F:actin binding"/>
    <property type="evidence" value="ECO:0007669"/>
    <property type="project" value="InterPro"/>
</dbReference>
<dbReference type="InterPro" id="IPR043588">
    <property type="entry name" value="SSH-N"/>
</dbReference>
<keyword evidence="14" id="KW-1185">Reference proteome</keyword>
<dbReference type="InterPro" id="IPR000340">
    <property type="entry name" value="Dual-sp_phosphatase_cat-dom"/>
</dbReference>
<feature type="domain" description="Tyrosine-protein phosphatase" evidence="10">
    <location>
        <begin position="272"/>
        <end position="413"/>
    </location>
</feature>
<dbReference type="Gene3D" id="3.90.190.10">
    <property type="entry name" value="Protein tyrosine phosphatase superfamily"/>
    <property type="match status" value="1"/>
</dbReference>
<gene>
    <name evidence="13" type="primary">SI:CH211-203D1.3</name>
</gene>
<dbReference type="Pfam" id="PF23040">
    <property type="entry name" value="PH_SSH1-like_1st"/>
    <property type="match status" value="1"/>
</dbReference>
<dbReference type="Bgee" id="ENSLACG00000008259">
    <property type="expression patterns" value="Expressed in pectoral fin and 1 other cell type or tissue"/>
</dbReference>
<feature type="domain" description="Tyrosine specific protein phosphatases" evidence="11">
    <location>
        <begin position="334"/>
        <end position="391"/>
    </location>
</feature>
<dbReference type="InterPro" id="IPR016130">
    <property type="entry name" value="Tyr_Pase_AS"/>
</dbReference>
<dbReference type="eggNOG" id="KOG1716">
    <property type="taxonomic scope" value="Eukaryota"/>
</dbReference>
<feature type="region of interest" description="Disordered" evidence="9">
    <location>
        <begin position="428"/>
        <end position="557"/>
    </location>
</feature>
<protein>
    <recommendedName>
        <fullName evidence="3">protein-serine/threonine phosphatase</fullName>
        <ecNumber evidence="3">3.1.3.16</ecNumber>
    </recommendedName>
</protein>
<dbReference type="SUPFAM" id="SSF109715">
    <property type="entry name" value="DEK C-terminal domain"/>
    <property type="match status" value="1"/>
</dbReference>
<dbReference type="PANTHER" id="PTHR45864:SF4">
    <property type="entry name" value="PROTEIN PHOSPHATASE SLINGSHOT HOMOLOG 3"/>
    <property type="match status" value="1"/>
</dbReference>
<dbReference type="OMA" id="THHKHAD"/>
<dbReference type="GO" id="GO:0004722">
    <property type="term" value="F:protein serine/threonine phosphatase activity"/>
    <property type="evidence" value="ECO:0007669"/>
    <property type="project" value="UniProtKB-EC"/>
</dbReference>
<dbReference type="AlphaFoldDB" id="H3AI92"/>
<feature type="compositionally biased region" description="Polar residues" evidence="9">
    <location>
        <begin position="547"/>
        <end position="557"/>
    </location>
</feature>
<dbReference type="SUPFAM" id="SSF52799">
    <property type="entry name" value="(Phosphotyrosine protein) phosphatases II"/>
    <property type="match status" value="1"/>
</dbReference>
<sequence length="590" mass="66145">LRQSFVMVKGAALLLQEEEEGGKKEVPPLPGVVQPTGGSESQREHLQAVIGLLRPQDTVKLVVRLESSRPQRIRYLMVVSSTGLISVKAEEVVLLGVDFADQDSDVCTIGMVLPLWNDAQVFLDGDGGFSVTSAGQTRIFKPISVQTMWSLLQVLHKACEDAVHNNYFPGGSALMWAGYYGDHLSSEQGCINEWMAMSDLESVRRDHRALEEEGTATMIKAKLREVLVHQDLETLTSRQIRLELEKMMGLNLSEYRELIDKELILIVAQMDTPSKIFEHLYLGSEWNASNLEELLCNGVGYILNVTREIDNFFPETFEYFNIRVYDDEVADLMQYWKDTYKFITKAKKNHSKVLVHCKMGVSRSASTVMAYAMKEYGWTLDAAYRHVKERRAVARPNPSFMKQLNIYHGILEASKQRHNCLWRRKSKGSLSDSSVSSVEQGLQRQESKDASLSGSLEEDESSGEGSSLEEESGVEVPLKDGTRPHGSAVSVEEAGDLQPSSLPVADPDTPKRKRFNLSSLMRSISEMGSFEQESSRSPSPSPRLADTKNNQSMENSRLTLKHMESILQLKEAGLVSKKAKEFEHWESSPA</sequence>
<evidence type="ECO:0000256" key="9">
    <source>
        <dbReference type="SAM" id="MobiDB-lite"/>
    </source>
</evidence>
<dbReference type="InterPro" id="IPR014876">
    <property type="entry name" value="DEK_C"/>
</dbReference>
<dbReference type="EMBL" id="AFYH01100412">
    <property type="status" value="NOT_ANNOTATED_CDS"/>
    <property type="molecule type" value="Genomic_DNA"/>
</dbReference>
<feature type="domain" description="DEK-C" evidence="12">
    <location>
        <begin position="213"/>
        <end position="268"/>
    </location>
</feature>
<name>H3AI92_LATCH</name>
<dbReference type="FunCoup" id="H3AI92">
    <property type="interactions" value="444"/>
</dbReference>
<dbReference type="PROSITE" id="PS50054">
    <property type="entry name" value="TYR_PHOSPHATASE_DUAL"/>
    <property type="match status" value="1"/>
</dbReference>
<dbReference type="STRING" id="7897.ENSLACP00000009363"/>
<dbReference type="PROSITE" id="PS00383">
    <property type="entry name" value="TYR_PHOSPHATASE_1"/>
    <property type="match status" value="1"/>
</dbReference>
<dbReference type="Proteomes" id="UP000008672">
    <property type="component" value="Unassembled WGS sequence"/>
</dbReference>
<reference evidence="14" key="1">
    <citation type="submission" date="2011-08" db="EMBL/GenBank/DDBJ databases">
        <title>The draft genome of Latimeria chalumnae.</title>
        <authorList>
            <person name="Di Palma F."/>
            <person name="Alfoldi J."/>
            <person name="Johnson J."/>
            <person name="Berlin A."/>
            <person name="Gnerre S."/>
            <person name="Jaffe D."/>
            <person name="MacCallum I."/>
            <person name="Young S."/>
            <person name="Walker B.J."/>
            <person name="Lander E."/>
            <person name="Lindblad-Toh K."/>
        </authorList>
    </citation>
    <scope>NUCLEOTIDE SEQUENCE [LARGE SCALE GENOMIC DNA]</scope>
    <source>
        <strain evidence="14">Wild caught</strain>
    </source>
</reference>